<accession>X1CS19</accession>
<protein>
    <recommendedName>
        <fullName evidence="1">Spore protein YkvP/CgeB glycosyl transferase-like domain-containing protein</fullName>
    </recommendedName>
</protein>
<organism evidence="2">
    <name type="scientific">marine sediment metagenome</name>
    <dbReference type="NCBI Taxonomy" id="412755"/>
    <lineage>
        <taxon>unclassified sequences</taxon>
        <taxon>metagenomes</taxon>
        <taxon>ecological metagenomes</taxon>
    </lineage>
</organism>
<dbReference type="EMBL" id="BART01036467">
    <property type="protein sequence ID" value="GAH11246.1"/>
    <property type="molecule type" value="Genomic_DNA"/>
</dbReference>
<name>X1CS19_9ZZZZ</name>
<dbReference type="InterPro" id="IPR055259">
    <property type="entry name" value="YkvP/CgeB_Glyco_trans-like"/>
</dbReference>
<sequence>MNSTNLRGYDTIYSLSASFTEKLQKMGYTNAQTMLGATSKRPAKVSNKYDIVFVGNNRGPKGRYGRAVIKYLKSLGKLPYRIGIWGANWKGHIPASWYGGRYHPYPKLNQLYGSSKICLQDHRPAMAKEGFVSVKIFDILASGSLAT</sequence>
<reference evidence="2" key="1">
    <citation type="journal article" date="2014" name="Front. Microbiol.">
        <title>High frequency of phylogenetically diverse reductive dehalogenase-homologous genes in deep subseafloor sedimentary metagenomes.</title>
        <authorList>
            <person name="Kawai M."/>
            <person name="Futagami T."/>
            <person name="Toyoda A."/>
            <person name="Takaki Y."/>
            <person name="Nishi S."/>
            <person name="Hori S."/>
            <person name="Arai W."/>
            <person name="Tsubouchi T."/>
            <person name="Morono Y."/>
            <person name="Uchiyama I."/>
            <person name="Ito T."/>
            <person name="Fujiyama A."/>
            <person name="Inagaki F."/>
            <person name="Takami H."/>
        </authorList>
    </citation>
    <scope>NUCLEOTIDE SEQUENCE</scope>
    <source>
        <strain evidence="2">Expedition CK06-06</strain>
    </source>
</reference>
<dbReference type="AlphaFoldDB" id="X1CS19"/>
<evidence type="ECO:0000313" key="2">
    <source>
        <dbReference type="EMBL" id="GAH11246.1"/>
    </source>
</evidence>
<feature type="domain" description="Spore protein YkvP/CgeB glycosyl transferase-like" evidence="1">
    <location>
        <begin position="72"/>
        <end position="145"/>
    </location>
</feature>
<gene>
    <name evidence="2" type="ORF">S01H4_61485</name>
</gene>
<evidence type="ECO:0000259" key="1">
    <source>
        <dbReference type="Pfam" id="PF13524"/>
    </source>
</evidence>
<dbReference type="Pfam" id="PF13524">
    <property type="entry name" value="Glyco_trans_1_2"/>
    <property type="match status" value="1"/>
</dbReference>
<feature type="non-terminal residue" evidence="2">
    <location>
        <position position="147"/>
    </location>
</feature>
<proteinExistence type="predicted"/>
<comment type="caution">
    <text evidence="2">The sequence shown here is derived from an EMBL/GenBank/DDBJ whole genome shotgun (WGS) entry which is preliminary data.</text>
</comment>